<dbReference type="Proteomes" id="UP000053274">
    <property type="component" value="Unassembled WGS sequence"/>
</dbReference>
<keyword evidence="6 8" id="KW-1133">Transmembrane helix</keyword>
<feature type="transmembrane region" description="Helical" evidence="8">
    <location>
        <begin position="165"/>
        <end position="185"/>
    </location>
</feature>
<reference evidence="9 10" key="1">
    <citation type="submission" date="2015-10" db="EMBL/GenBank/DDBJ databases">
        <title>Metagenome-Assembled Genomes uncover a global brackish microbiome.</title>
        <authorList>
            <person name="Hugerth L.W."/>
            <person name="Larsson J."/>
            <person name="Alneberg J."/>
            <person name="Lindh M.V."/>
            <person name="Legrand C."/>
            <person name="Pinhassi J."/>
            <person name="Andersson A.F."/>
        </authorList>
    </citation>
    <scope>NUCLEOTIDE SEQUENCE [LARGE SCALE GENOMIC DNA]</scope>
    <source>
        <strain evidence="9">BACL15 MAG-120619-bin91</strain>
    </source>
</reference>
<proteinExistence type="inferred from homology"/>
<dbReference type="PANTHER" id="PTHR30269">
    <property type="entry name" value="TRANSMEMBRANE PROTEIN YFCA"/>
    <property type="match status" value="1"/>
</dbReference>
<keyword evidence="7 8" id="KW-0472">Membrane</keyword>
<comment type="similarity">
    <text evidence="2 8">Belongs to the 4-toluene sulfonate uptake permease (TSUP) (TC 2.A.102) family.</text>
</comment>
<keyword evidence="5 8" id="KW-0812">Transmembrane</keyword>
<evidence type="ECO:0000256" key="8">
    <source>
        <dbReference type="RuleBase" id="RU363041"/>
    </source>
</evidence>
<feature type="transmembrane region" description="Helical" evidence="8">
    <location>
        <begin position="79"/>
        <end position="98"/>
    </location>
</feature>
<keyword evidence="3" id="KW-0813">Transport</keyword>
<evidence type="ECO:0000256" key="3">
    <source>
        <dbReference type="ARBA" id="ARBA00022448"/>
    </source>
</evidence>
<dbReference type="InterPro" id="IPR002781">
    <property type="entry name" value="TM_pro_TauE-like"/>
</dbReference>
<keyword evidence="4 8" id="KW-1003">Cell membrane</keyword>
<evidence type="ECO:0000256" key="7">
    <source>
        <dbReference type="ARBA" id="ARBA00023136"/>
    </source>
</evidence>
<dbReference type="Pfam" id="PF01925">
    <property type="entry name" value="TauE"/>
    <property type="match status" value="1"/>
</dbReference>
<organism evidence="9 10">
    <name type="scientific">Actinobacteria bacterium BACL15 MAG-120619-bin91</name>
    <dbReference type="NCBI Taxonomy" id="1655562"/>
    <lineage>
        <taxon>Bacteria</taxon>
        <taxon>Bacillati</taxon>
        <taxon>Actinomycetota</taxon>
        <taxon>Actinomycetes</taxon>
        <taxon>Actinomycetes incertae sedis</taxon>
        <taxon>ac1 cluster</taxon>
    </lineage>
</organism>
<evidence type="ECO:0000256" key="5">
    <source>
        <dbReference type="ARBA" id="ARBA00022692"/>
    </source>
</evidence>
<evidence type="ECO:0000256" key="2">
    <source>
        <dbReference type="ARBA" id="ARBA00009142"/>
    </source>
</evidence>
<accession>A0A0R2PC67</accession>
<dbReference type="AlphaFoldDB" id="A0A0R2PC67"/>
<dbReference type="InterPro" id="IPR052017">
    <property type="entry name" value="TSUP"/>
</dbReference>
<dbReference type="EMBL" id="LIAM01000082">
    <property type="protein sequence ID" value="KRO35577.1"/>
    <property type="molecule type" value="Genomic_DNA"/>
</dbReference>
<sequence length="257" mass="26665">MFYELTLATGLFLLAASFFAGFVDSIAGGGGLIQLPALLIGLPKSGTAEVLGTNKLSAVFGTTTAAALYRKQIKPDPKILLGMGVPAFIGSAGGAVLASKIPTSSMRPMVLVLLIIVAIYTWFKPDLGKYENLRHLPQQRVQIAAIAGAVIGFYDGIFGPGTGSFLMLILVVSLGYAFITASAIAKVVNVATNVGAIMIFGMNGAVIWQIGIVMGVANISGAILGSRLAIKGGSTLVRKVFLFVTVALIIKVAIDTF</sequence>
<feature type="transmembrane region" description="Helical" evidence="8">
    <location>
        <begin position="105"/>
        <end position="123"/>
    </location>
</feature>
<feature type="transmembrane region" description="Helical" evidence="8">
    <location>
        <begin position="236"/>
        <end position="254"/>
    </location>
</feature>
<evidence type="ECO:0000313" key="9">
    <source>
        <dbReference type="EMBL" id="KRO35577.1"/>
    </source>
</evidence>
<evidence type="ECO:0000256" key="4">
    <source>
        <dbReference type="ARBA" id="ARBA00022475"/>
    </source>
</evidence>
<comment type="caution">
    <text evidence="9">The sequence shown here is derived from an EMBL/GenBank/DDBJ whole genome shotgun (WGS) entry which is preliminary data.</text>
</comment>
<gene>
    <name evidence="9" type="ORF">ABR54_03195</name>
</gene>
<dbReference type="GO" id="GO:0005886">
    <property type="term" value="C:plasma membrane"/>
    <property type="evidence" value="ECO:0007669"/>
    <property type="project" value="UniProtKB-SubCell"/>
</dbReference>
<name>A0A0R2PC67_9ACTN</name>
<comment type="subcellular location">
    <subcellularLocation>
        <location evidence="1 8">Cell membrane</location>
        <topology evidence="1 8">Multi-pass membrane protein</topology>
    </subcellularLocation>
</comment>
<evidence type="ECO:0000256" key="1">
    <source>
        <dbReference type="ARBA" id="ARBA00004651"/>
    </source>
</evidence>
<evidence type="ECO:0000256" key="6">
    <source>
        <dbReference type="ARBA" id="ARBA00022989"/>
    </source>
</evidence>
<evidence type="ECO:0000313" key="10">
    <source>
        <dbReference type="Proteomes" id="UP000053274"/>
    </source>
</evidence>
<dbReference type="PANTHER" id="PTHR30269:SF0">
    <property type="entry name" value="MEMBRANE TRANSPORTER PROTEIN YFCA-RELATED"/>
    <property type="match status" value="1"/>
</dbReference>
<protein>
    <recommendedName>
        <fullName evidence="8">Probable membrane transporter protein</fullName>
    </recommendedName>
</protein>